<dbReference type="InParanoid" id="A0A0V0R6R4"/>
<dbReference type="Proteomes" id="UP000054937">
    <property type="component" value="Unassembled WGS sequence"/>
</dbReference>
<sequence>MFEYFQHLKLRRGGTTLTAGLTAGIKQLEDLIKNEQKNAQKNTQKRVLFLTDMLSLDAIELQQLIESGIKQQIYFSIIGIGVDFDNQITDIISKYEGCNYFSLTKDEEVQETLVESFDYNFFPFAYNVDLMMQNSNYEVQEVYGIPFQTTQNKDLGDNYKQFTALILLKRSCFRFRYFAK</sequence>
<dbReference type="InterPro" id="IPR002035">
    <property type="entry name" value="VWF_A"/>
</dbReference>
<dbReference type="OMA" id="ISKYEGC"/>
<reference evidence="2 3" key="1">
    <citation type="journal article" date="2015" name="Sci. Rep.">
        <title>Genome of the facultative scuticociliatosis pathogen Pseudocohnilembus persalinus provides insight into its virulence through horizontal gene transfer.</title>
        <authorList>
            <person name="Xiong J."/>
            <person name="Wang G."/>
            <person name="Cheng J."/>
            <person name="Tian M."/>
            <person name="Pan X."/>
            <person name="Warren A."/>
            <person name="Jiang C."/>
            <person name="Yuan D."/>
            <person name="Miao W."/>
        </authorList>
    </citation>
    <scope>NUCLEOTIDE SEQUENCE [LARGE SCALE GENOMIC DNA]</scope>
    <source>
        <strain evidence="2">36N120E</strain>
    </source>
</reference>
<dbReference type="Gene3D" id="3.40.50.410">
    <property type="entry name" value="von Willebrand factor, type A domain"/>
    <property type="match status" value="1"/>
</dbReference>
<accession>A0A0V0R6R4</accession>
<proteinExistence type="predicted"/>
<name>A0A0V0R6R4_PSEPJ</name>
<keyword evidence="3" id="KW-1185">Reference proteome</keyword>
<gene>
    <name evidence="2" type="ORF">PPERSA_08558</name>
</gene>
<dbReference type="EMBL" id="LDAU01000040">
    <property type="protein sequence ID" value="KRX10155.1"/>
    <property type="molecule type" value="Genomic_DNA"/>
</dbReference>
<dbReference type="SUPFAM" id="SSF53300">
    <property type="entry name" value="vWA-like"/>
    <property type="match status" value="1"/>
</dbReference>
<comment type="caution">
    <text evidence="2">The sequence shown here is derived from an EMBL/GenBank/DDBJ whole genome shotgun (WGS) entry which is preliminary data.</text>
</comment>
<dbReference type="InterPro" id="IPR036465">
    <property type="entry name" value="vWFA_dom_sf"/>
</dbReference>
<dbReference type="Pfam" id="PF00092">
    <property type="entry name" value="VWA"/>
    <property type="match status" value="1"/>
</dbReference>
<dbReference type="OrthoDB" id="687730at2759"/>
<organism evidence="2 3">
    <name type="scientific">Pseudocohnilembus persalinus</name>
    <name type="common">Ciliate</name>
    <dbReference type="NCBI Taxonomy" id="266149"/>
    <lineage>
        <taxon>Eukaryota</taxon>
        <taxon>Sar</taxon>
        <taxon>Alveolata</taxon>
        <taxon>Ciliophora</taxon>
        <taxon>Intramacronucleata</taxon>
        <taxon>Oligohymenophorea</taxon>
        <taxon>Scuticociliatia</taxon>
        <taxon>Philasterida</taxon>
        <taxon>Pseudocohnilembidae</taxon>
        <taxon>Pseudocohnilembus</taxon>
    </lineage>
</organism>
<dbReference type="PROSITE" id="PS50234">
    <property type="entry name" value="VWFA"/>
    <property type="match status" value="1"/>
</dbReference>
<dbReference type="AlphaFoldDB" id="A0A0V0R6R4"/>
<protein>
    <recommendedName>
        <fullName evidence="1">VWFA domain-containing protein</fullName>
    </recommendedName>
</protein>
<evidence type="ECO:0000313" key="3">
    <source>
        <dbReference type="Proteomes" id="UP000054937"/>
    </source>
</evidence>
<feature type="domain" description="VWFA" evidence="1">
    <location>
        <begin position="1"/>
        <end position="117"/>
    </location>
</feature>
<evidence type="ECO:0000313" key="2">
    <source>
        <dbReference type="EMBL" id="KRX10155.1"/>
    </source>
</evidence>
<evidence type="ECO:0000259" key="1">
    <source>
        <dbReference type="PROSITE" id="PS50234"/>
    </source>
</evidence>